<feature type="domain" description="GGDEF" evidence="4">
    <location>
        <begin position="199"/>
        <end position="333"/>
    </location>
</feature>
<dbReference type="SMART" id="SM00267">
    <property type="entry name" value="GGDEF"/>
    <property type="match status" value="1"/>
</dbReference>
<feature type="region of interest" description="Disordered" evidence="1">
    <location>
        <begin position="1"/>
        <end position="27"/>
    </location>
</feature>
<evidence type="ECO:0000259" key="3">
    <source>
        <dbReference type="PROSITE" id="PS50883"/>
    </source>
</evidence>
<dbReference type="SMART" id="SM00091">
    <property type="entry name" value="PAS"/>
    <property type="match status" value="1"/>
</dbReference>
<reference evidence="6" key="1">
    <citation type="journal article" date="2009" name="J. Bacteriol.">
        <title>Complete genome sequence of Erythrobacter litoralis HTCC2594.</title>
        <authorList>
            <person name="Oh H.M."/>
            <person name="Giovannoni S.J."/>
            <person name="Ferriera S."/>
            <person name="Johnson J."/>
            <person name="Cho J.C."/>
        </authorList>
    </citation>
    <scope>NUCLEOTIDE SEQUENCE [LARGE SCALE GENOMIC DNA]</scope>
    <source>
        <strain evidence="6">HTCC2594</strain>
    </source>
</reference>
<evidence type="ECO:0000313" key="6">
    <source>
        <dbReference type="Proteomes" id="UP000008808"/>
    </source>
</evidence>
<dbReference type="PROSITE" id="PS50887">
    <property type="entry name" value="GGDEF"/>
    <property type="match status" value="1"/>
</dbReference>
<dbReference type="SMART" id="SM00052">
    <property type="entry name" value="EAL"/>
    <property type="match status" value="1"/>
</dbReference>
<protein>
    <recommendedName>
        <fullName evidence="7">Sensory box/GGDEF family protein</fullName>
    </recommendedName>
</protein>
<dbReference type="PANTHER" id="PTHR44757:SF10">
    <property type="entry name" value="MEMBRANE PROTEIN"/>
    <property type="match status" value="1"/>
</dbReference>
<dbReference type="eggNOG" id="COG5001">
    <property type="taxonomic scope" value="Bacteria"/>
</dbReference>
<evidence type="ECO:0008006" key="7">
    <source>
        <dbReference type="Google" id="ProtNLM"/>
    </source>
</evidence>
<accession>Q2NB97</accession>
<dbReference type="InterPro" id="IPR001633">
    <property type="entry name" value="EAL_dom"/>
</dbReference>
<dbReference type="SUPFAM" id="SSF141371">
    <property type="entry name" value="PilZ domain-like"/>
    <property type="match status" value="1"/>
</dbReference>
<dbReference type="Pfam" id="PF00990">
    <property type="entry name" value="GGDEF"/>
    <property type="match status" value="1"/>
</dbReference>
<gene>
    <name evidence="5" type="ordered locus">ELI_04760</name>
</gene>
<dbReference type="HOGENOM" id="CLU_000445_70_49_5"/>
<dbReference type="InterPro" id="IPR035965">
    <property type="entry name" value="PAS-like_dom_sf"/>
</dbReference>
<dbReference type="InterPro" id="IPR000160">
    <property type="entry name" value="GGDEF_dom"/>
</dbReference>
<dbReference type="KEGG" id="eli:ELI_04760"/>
<sequence length="737" mass="80872">MSVRSLFQGRSSGSDASSAANDAGVIGPGDTRRRLQVLEDIEQSGIGWIWASDADGRLIYLTEGACQHLDRGPEELLGTPLVELFETDPDDPDGGTSRPLNFQLKAHNKLKDLTVRFALRKSASDVKQTWWSLTAHPKFDGSGNFCGYRGNAKDITVEYERKLVDTKLAEYDSLTGLANRHYMNKRLENILAAYKTAKRSCALMMLDLDKFKQVNDTMGHPAGDAVLVQASERLRAIIGDRGEIGRLGGDEFQVILPDIDDRGTLGEIAEKIIKIVSQPYPVEDDKRAIIGTSVGIAIAPYDGVEKEELVKGSDLALYAAKNGGRGQFRFYHADLKDEEQERQALLDDLRQALAAGELQLNYQPVVRADDNQVVCLEALMRWHHEERGSVSPDVFIPVAEESDLIIQMGEWALRQACEDALQWPKSVRVAVNVSAVQFASKSFPETVANVLAHTGIDADRLELELTESVFLGDTDATEETFKMLKSLGVRLALDDFGTGYSSLSYLRSAPFDKIKVDRSFVDSCTEQEKNSAKIIAAIVGLSNALGMETTVEGVEAFDQLEIVRSKGAKLIQGWLYARAMAQETILQMMASGEFKIEPDGPDMHRRERRSVFRRIGIIHGDHHYRAVMRDLSTTGARIEGLVGVPKGTALVLDLGAGQLVVCEVTRSKEAMIGVEFETPLVSDGAGGLVTRHRVSPYALAAAGMPLTALPDGSYPMEQLHGVPKGKPQFLEVIVGNR</sequence>
<dbReference type="PANTHER" id="PTHR44757">
    <property type="entry name" value="DIGUANYLATE CYCLASE DGCP"/>
    <property type="match status" value="1"/>
</dbReference>
<feature type="domain" description="PAS" evidence="2">
    <location>
        <begin position="34"/>
        <end position="88"/>
    </location>
</feature>
<dbReference type="InterPro" id="IPR035919">
    <property type="entry name" value="EAL_sf"/>
</dbReference>
<dbReference type="Pfam" id="PF13426">
    <property type="entry name" value="PAS_9"/>
    <property type="match status" value="1"/>
</dbReference>
<dbReference type="PROSITE" id="PS50112">
    <property type="entry name" value="PAS"/>
    <property type="match status" value="1"/>
</dbReference>
<organism evidence="5 6">
    <name type="scientific">Erythrobacter litoralis (strain HTCC2594)</name>
    <dbReference type="NCBI Taxonomy" id="314225"/>
    <lineage>
        <taxon>Bacteria</taxon>
        <taxon>Pseudomonadati</taxon>
        <taxon>Pseudomonadota</taxon>
        <taxon>Alphaproteobacteria</taxon>
        <taxon>Sphingomonadales</taxon>
        <taxon>Erythrobacteraceae</taxon>
        <taxon>Erythrobacter/Porphyrobacter group</taxon>
        <taxon>Erythrobacter</taxon>
    </lineage>
</organism>
<dbReference type="RefSeq" id="WP_011413880.1">
    <property type="nucleotide sequence ID" value="NC_007722.1"/>
</dbReference>
<dbReference type="Gene3D" id="3.30.450.20">
    <property type="entry name" value="PAS domain"/>
    <property type="match status" value="1"/>
</dbReference>
<dbReference type="CDD" id="cd00130">
    <property type="entry name" value="PAS"/>
    <property type="match status" value="1"/>
</dbReference>
<dbReference type="Gene3D" id="3.30.70.270">
    <property type="match status" value="1"/>
</dbReference>
<dbReference type="SUPFAM" id="SSF141868">
    <property type="entry name" value="EAL domain-like"/>
    <property type="match status" value="1"/>
</dbReference>
<dbReference type="SUPFAM" id="SSF55073">
    <property type="entry name" value="Nucleotide cyclase"/>
    <property type="match status" value="1"/>
</dbReference>
<dbReference type="GO" id="GO:0035438">
    <property type="term" value="F:cyclic-di-GMP binding"/>
    <property type="evidence" value="ECO:0007669"/>
    <property type="project" value="InterPro"/>
</dbReference>
<evidence type="ECO:0000259" key="2">
    <source>
        <dbReference type="PROSITE" id="PS50112"/>
    </source>
</evidence>
<dbReference type="STRING" id="314225.ELI_04760"/>
<dbReference type="CDD" id="cd01948">
    <property type="entry name" value="EAL"/>
    <property type="match status" value="1"/>
</dbReference>
<evidence type="ECO:0000313" key="5">
    <source>
        <dbReference type="EMBL" id="ABC63044.1"/>
    </source>
</evidence>
<name>Q2NB97_ERYLH</name>
<dbReference type="InterPro" id="IPR043128">
    <property type="entry name" value="Rev_trsase/Diguanyl_cyclase"/>
</dbReference>
<dbReference type="InterPro" id="IPR052155">
    <property type="entry name" value="Biofilm_reg_signaling"/>
</dbReference>
<dbReference type="InterPro" id="IPR000014">
    <property type="entry name" value="PAS"/>
</dbReference>
<dbReference type="OrthoDB" id="9790882at2"/>
<dbReference type="PROSITE" id="PS50883">
    <property type="entry name" value="EAL"/>
    <property type="match status" value="1"/>
</dbReference>
<dbReference type="Pfam" id="PF07238">
    <property type="entry name" value="PilZ"/>
    <property type="match status" value="1"/>
</dbReference>
<dbReference type="Pfam" id="PF00563">
    <property type="entry name" value="EAL"/>
    <property type="match status" value="1"/>
</dbReference>
<proteinExistence type="predicted"/>
<dbReference type="Proteomes" id="UP000008808">
    <property type="component" value="Chromosome"/>
</dbReference>
<dbReference type="AlphaFoldDB" id="Q2NB97"/>
<dbReference type="EMBL" id="CP000157">
    <property type="protein sequence ID" value="ABC63044.1"/>
    <property type="molecule type" value="Genomic_DNA"/>
</dbReference>
<dbReference type="Gene3D" id="3.20.20.450">
    <property type="entry name" value="EAL domain"/>
    <property type="match status" value="1"/>
</dbReference>
<evidence type="ECO:0000259" key="4">
    <source>
        <dbReference type="PROSITE" id="PS50887"/>
    </source>
</evidence>
<evidence type="ECO:0000256" key="1">
    <source>
        <dbReference type="SAM" id="MobiDB-lite"/>
    </source>
</evidence>
<dbReference type="CDD" id="cd01949">
    <property type="entry name" value="GGDEF"/>
    <property type="match status" value="1"/>
</dbReference>
<feature type="domain" description="EAL" evidence="3">
    <location>
        <begin position="342"/>
        <end position="593"/>
    </location>
</feature>
<dbReference type="InterPro" id="IPR029787">
    <property type="entry name" value="Nucleotide_cyclase"/>
</dbReference>
<dbReference type="SUPFAM" id="SSF55785">
    <property type="entry name" value="PYP-like sensor domain (PAS domain)"/>
    <property type="match status" value="1"/>
</dbReference>
<keyword evidence="6" id="KW-1185">Reference proteome</keyword>
<dbReference type="NCBIfam" id="TIGR00254">
    <property type="entry name" value="GGDEF"/>
    <property type="match status" value="1"/>
</dbReference>
<dbReference type="InterPro" id="IPR009875">
    <property type="entry name" value="PilZ_domain"/>
</dbReference>
<feature type="compositionally biased region" description="Low complexity" evidence="1">
    <location>
        <begin position="11"/>
        <end position="24"/>
    </location>
</feature>